<dbReference type="AlphaFoldDB" id="A0A367PMT2"/>
<dbReference type="Pfam" id="PF13489">
    <property type="entry name" value="Methyltransf_23"/>
    <property type="match status" value="1"/>
</dbReference>
<protein>
    <submittedName>
        <fullName evidence="1">Methyltransferase domain-containing protein</fullName>
    </submittedName>
</protein>
<dbReference type="SUPFAM" id="SSF53335">
    <property type="entry name" value="S-adenosyl-L-methionine-dependent methyltransferases"/>
    <property type="match status" value="1"/>
</dbReference>
<dbReference type="EMBL" id="QDHA01000015">
    <property type="protein sequence ID" value="RCJ09219.1"/>
    <property type="molecule type" value="Genomic_DNA"/>
</dbReference>
<evidence type="ECO:0000313" key="2">
    <source>
        <dbReference type="Proteomes" id="UP000253501"/>
    </source>
</evidence>
<organism evidence="1 2">
    <name type="scientific">Cupriavidus necator</name>
    <name type="common">Alcaligenes eutrophus</name>
    <name type="synonym">Ralstonia eutropha</name>
    <dbReference type="NCBI Taxonomy" id="106590"/>
    <lineage>
        <taxon>Bacteria</taxon>
        <taxon>Pseudomonadati</taxon>
        <taxon>Pseudomonadota</taxon>
        <taxon>Betaproteobacteria</taxon>
        <taxon>Burkholderiales</taxon>
        <taxon>Burkholderiaceae</taxon>
        <taxon>Cupriavidus</taxon>
    </lineage>
</organism>
<dbReference type="InterPro" id="IPR029063">
    <property type="entry name" value="SAM-dependent_MTases_sf"/>
</dbReference>
<dbReference type="GO" id="GO:0008168">
    <property type="term" value="F:methyltransferase activity"/>
    <property type="evidence" value="ECO:0007669"/>
    <property type="project" value="UniProtKB-KW"/>
</dbReference>
<proteinExistence type="predicted"/>
<dbReference type="Gene3D" id="3.40.50.150">
    <property type="entry name" value="Vaccinia Virus protein VP39"/>
    <property type="match status" value="1"/>
</dbReference>
<keyword evidence="1" id="KW-0489">Methyltransferase</keyword>
<keyword evidence="1" id="KW-0808">Transferase</keyword>
<sequence>MVFRPDRFSEVREYNEIFYRYQREGAVRSARNVLPKVNAVLQPASILDVGCGAGAWLSVHSELGLQDIVGIDGTYVDRSVLMIDESSFFPKDISKCFDLGRTFDLVQCLEVGEHIPESCSNVLVDNLVRHGKRILFSAATRGQGGENHVNEQGYDYWRDLFAKREYVLFDFVRPLIAGDECIEPWYRYNILFFAHAREVARLSPLVTKALIDRNERVRDVSPLPYQFRKMMLRWLPVSMKTEIAVLKSQLVVSRLRNKEVGL</sequence>
<comment type="caution">
    <text evidence="1">The sequence shown here is derived from an EMBL/GenBank/DDBJ whole genome shotgun (WGS) entry which is preliminary data.</text>
</comment>
<dbReference type="Proteomes" id="UP000253501">
    <property type="component" value="Unassembled WGS sequence"/>
</dbReference>
<gene>
    <name evidence="1" type="ORF">DDK22_06820</name>
</gene>
<dbReference type="RefSeq" id="WP_114131301.1">
    <property type="nucleotide sequence ID" value="NZ_CP068434.1"/>
</dbReference>
<reference evidence="1 2" key="1">
    <citation type="submission" date="2018-04" db="EMBL/GenBank/DDBJ databases">
        <title>Cupriavidus necator CR12 genome sequencing and assembly.</title>
        <authorList>
            <person name="Ben Fekih I."/>
            <person name="Mazhar H.S."/>
            <person name="Bello S.K."/>
            <person name="Rensing C."/>
        </authorList>
    </citation>
    <scope>NUCLEOTIDE SEQUENCE [LARGE SCALE GENOMIC DNA]</scope>
    <source>
        <strain evidence="1 2">CR12</strain>
    </source>
</reference>
<accession>A0A367PMT2</accession>
<name>A0A367PMT2_CUPNE</name>
<dbReference type="GO" id="GO:0032259">
    <property type="term" value="P:methylation"/>
    <property type="evidence" value="ECO:0007669"/>
    <property type="project" value="UniProtKB-KW"/>
</dbReference>
<evidence type="ECO:0000313" key="1">
    <source>
        <dbReference type="EMBL" id="RCJ09219.1"/>
    </source>
</evidence>